<gene>
    <name evidence="3" type="ORF">RXV94_08615</name>
</gene>
<dbReference type="EMBL" id="JAWHTF010000004">
    <property type="protein sequence ID" value="MDU8886220.1"/>
    <property type="molecule type" value="Genomic_DNA"/>
</dbReference>
<dbReference type="Gene3D" id="3.30.300.30">
    <property type="match status" value="1"/>
</dbReference>
<dbReference type="InterPro" id="IPR045851">
    <property type="entry name" value="AMP-bd_C_sf"/>
</dbReference>
<sequence length="357" mass="40775">MTPTFDKIHLRFKLNGINYNHEELKEVAYSLVKEGVPYEKIIGDFLLDWLDDNDYLIIKTSGSTGFPKPIKVSKQAMVNSSISTADFFEFEPGNTALHCLPTKYVAGKMMLVRAMILGLELDMVEPSSSPVFDYEKHYDFGAMVPFQLENSLKYCDKIKTIIIGGAPASFHLINKVQNSKANVYETFGMTETVSHIAVRKLNNFKRGQSFSNSYFRTLPSIEISQDKRGCLIINAPQISNEQIVTNDIVQLHSDKEFEWLGRIDNVINSGGIKIFPESVEKKIEDKLTSRFFVASKDHKKFGEKVILVIEGEEMEISTNYFENLDEYETPKEIYFLPKFSETVNGKIQRQQTLKLLK</sequence>
<dbReference type="Pfam" id="PF00501">
    <property type="entry name" value="AMP-binding"/>
    <property type="match status" value="1"/>
</dbReference>
<evidence type="ECO:0000259" key="2">
    <source>
        <dbReference type="Pfam" id="PF00501"/>
    </source>
</evidence>
<protein>
    <submittedName>
        <fullName evidence="3">AMP-binding protein</fullName>
    </submittedName>
</protein>
<feature type="domain" description="AMP-dependent synthetase/ligase" evidence="2">
    <location>
        <begin position="51"/>
        <end position="200"/>
    </location>
</feature>
<name>A0ABU3U762_9FLAO</name>
<evidence type="ECO:0000256" key="1">
    <source>
        <dbReference type="ARBA" id="ARBA00006432"/>
    </source>
</evidence>
<reference evidence="3 4" key="1">
    <citation type="submission" date="2023-10" db="EMBL/GenBank/DDBJ databases">
        <title>Marimonas sp. nov. isolated from tidal mud flat.</title>
        <authorList>
            <person name="Jaincy N.J."/>
            <person name="Srinivasan S."/>
            <person name="Lee S.-S."/>
        </authorList>
    </citation>
    <scope>NUCLEOTIDE SEQUENCE [LARGE SCALE GENOMIC DNA]</scope>
    <source>
        <strain evidence="3 4">MJ-SS3</strain>
    </source>
</reference>
<proteinExistence type="inferred from homology"/>
<accession>A0ABU3U762</accession>
<dbReference type="InterPro" id="IPR042099">
    <property type="entry name" value="ANL_N_sf"/>
</dbReference>
<keyword evidence="4" id="KW-1185">Reference proteome</keyword>
<dbReference type="InterPro" id="IPR020845">
    <property type="entry name" value="AMP-binding_CS"/>
</dbReference>
<dbReference type="Proteomes" id="UP001268651">
    <property type="component" value="Unassembled WGS sequence"/>
</dbReference>
<dbReference type="PROSITE" id="PS00455">
    <property type="entry name" value="AMP_BINDING"/>
    <property type="match status" value="1"/>
</dbReference>
<dbReference type="RefSeq" id="WP_316662175.1">
    <property type="nucleotide sequence ID" value="NZ_JAWHTF010000004.1"/>
</dbReference>
<dbReference type="SUPFAM" id="SSF56801">
    <property type="entry name" value="Acetyl-CoA synthetase-like"/>
    <property type="match status" value="1"/>
</dbReference>
<evidence type="ECO:0000313" key="3">
    <source>
        <dbReference type="EMBL" id="MDU8886220.1"/>
    </source>
</evidence>
<dbReference type="Gene3D" id="3.40.50.12780">
    <property type="entry name" value="N-terminal domain of ligase-like"/>
    <property type="match status" value="1"/>
</dbReference>
<dbReference type="PANTHER" id="PTHR43201">
    <property type="entry name" value="ACYL-COA SYNTHETASE"/>
    <property type="match status" value="1"/>
</dbReference>
<organism evidence="3 4">
    <name type="scientific">Gilvirhabdus luticola</name>
    <dbReference type="NCBI Taxonomy" id="3079858"/>
    <lineage>
        <taxon>Bacteria</taxon>
        <taxon>Pseudomonadati</taxon>
        <taxon>Bacteroidota</taxon>
        <taxon>Flavobacteriia</taxon>
        <taxon>Flavobacteriales</taxon>
        <taxon>Flavobacteriaceae</taxon>
        <taxon>Gilvirhabdus</taxon>
    </lineage>
</organism>
<dbReference type="InterPro" id="IPR000873">
    <property type="entry name" value="AMP-dep_synth/lig_dom"/>
</dbReference>
<comment type="caution">
    <text evidence="3">The sequence shown here is derived from an EMBL/GenBank/DDBJ whole genome shotgun (WGS) entry which is preliminary data.</text>
</comment>
<comment type="similarity">
    <text evidence="1">Belongs to the ATP-dependent AMP-binding enzyme family.</text>
</comment>
<evidence type="ECO:0000313" key="4">
    <source>
        <dbReference type="Proteomes" id="UP001268651"/>
    </source>
</evidence>
<dbReference type="PANTHER" id="PTHR43201:SF8">
    <property type="entry name" value="ACYL-COA SYNTHETASE FAMILY MEMBER 3"/>
    <property type="match status" value="1"/>
</dbReference>